<proteinExistence type="predicted"/>
<reference evidence="3" key="1">
    <citation type="journal article" date="2022" name="Int. J. Mol. Sci.">
        <title>Draft Genome of Tanacetum Coccineum: Genomic Comparison of Closely Related Tanacetum-Family Plants.</title>
        <authorList>
            <person name="Yamashiro T."/>
            <person name="Shiraishi A."/>
            <person name="Nakayama K."/>
            <person name="Satake H."/>
        </authorList>
    </citation>
    <scope>NUCLEOTIDE SEQUENCE</scope>
</reference>
<feature type="compositionally biased region" description="Polar residues" evidence="2">
    <location>
        <begin position="282"/>
        <end position="296"/>
    </location>
</feature>
<name>A0ABQ5AJE0_9ASTR</name>
<sequence>MTNNINHLKEIVDQAWVKHSNDRLHLRNPTAQDMEILIKTCLIPLALKTQNDSFAFVHELKQEMHADLKYVESLADLKAEFSNMYDMLLQECVSNDIMCSYLQSSSDLDEITELQCLYLHKVRECDCLAQKLSEQTEFEREQYFEIQDLKAQLQDKNIAISELKKLIEKWKGKSVDTKFDKPSVVRQPNAQRIPKPSVLGKPTPFSDSLERTNFAKKKSVLKTNESEGLSKPVTLQNLPQTATQAVRNTNVIKPGMYRIASSTTQIRAPQLPQTSENTNLRVSTSTGVAHRTNVSRPQPRRNQMKDKVLPNTSQVKFKKTEVEDHPRISRISYQTKSVTACNNSLNSKTSNVNVVCATCGKCVFNSNHDACVSKFLNDVNARTKKPHVVPISNRKPKSQANKSVATPHKKTVALESTTKNSKSYYRMLYKKTSKAWK</sequence>
<dbReference type="Proteomes" id="UP001151760">
    <property type="component" value="Unassembled WGS sequence"/>
</dbReference>
<evidence type="ECO:0000313" key="3">
    <source>
        <dbReference type="EMBL" id="GJT02796.1"/>
    </source>
</evidence>
<protein>
    <submittedName>
        <fullName evidence="3">Uncharacterized protein</fullName>
    </submittedName>
</protein>
<evidence type="ECO:0000256" key="1">
    <source>
        <dbReference type="SAM" id="Coils"/>
    </source>
</evidence>
<feature type="coiled-coil region" evidence="1">
    <location>
        <begin position="146"/>
        <end position="173"/>
    </location>
</feature>
<organism evidence="3 4">
    <name type="scientific">Tanacetum coccineum</name>
    <dbReference type="NCBI Taxonomy" id="301880"/>
    <lineage>
        <taxon>Eukaryota</taxon>
        <taxon>Viridiplantae</taxon>
        <taxon>Streptophyta</taxon>
        <taxon>Embryophyta</taxon>
        <taxon>Tracheophyta</taxon>
        <taxon>Spermatophyta</taxon>
        <taxon>Magnoliopsida</taxon>
        <taxon>eudicotyledons</taxon>
        <taxon>Gunneridae</taxon>
        <taxon>Pentapetalae</taxon>
        <taxon>asterids</taxon>
        <taxon>campanulids</taxon>
        <taxon>Asterales</taxon>
        <taxon>Asteraceae</taxon>
        <taxon>Asteroideae</taxon>
        <taxon>Anthemideae</taxon>
        <taxon>Anthemidinae</taxon>
        <taxon>Tanacetum</taxon>
    </lineage>
</organism>
<keyword evidence="1" id="KW-0175">Coiled coil</keyword>
<reference evidence="3" key="2">
    <citation type="submission" date="2022-01" db="EMBL/GenBank/DDBJ databases">
        <authorList>
            <person name="Yamashiro T."/>
            <person name="Shiraishi A."/>
            <person name="Satake H."/>
            <person name="Nakayama K."/>
        </authorList>
    </citation>
    <scope>NUCLEOTIDE SEQUENCE</scope>
</reference>
<accession>A0ABQ5AJE0</accession>
<keyword evidence="4" id="KW-1185">Reference proteome</keyword>
<gene>
    <name evidence="3" type="ORF">Tco_0823965</name>
</gene>
<evidence type="ECO:0000313" key="4">
    <source>
        <dbReference type="Proteomes" id="UP001151760"/>
    </source>
</evidence>
<evidence type="ECO:0000256" key="2">
    <source>
        <dbReference type="SAM" id="MobiDB-lite"/>
    </source>
</evidence>
<dbReference type="EMBL" id="BQNB010012376">
    <property type="protein sequence ID" value="GJT02796.1"/>
    <property type="molecule type" value="Genomic_DNA"/>
</dbReference>
<feature type="region of interest" description="Disordered" evidence="2">
    <location>
        <begin position="282"/>
        <end position="301"/>
    </location>
</feature>
<comment type="caution">
    <text evidence="3">The sequence shown here is derived from an EMBL/GenBank/DDBJ whole genome shotgun (WGS) entry which is preliminary data.</text>
</comment>